<evidence type="ECO:0000259" key="10">
    <source>
        <dbReference type="PROSITE" id="PS51141"/>
    </source>
</evidence>
<dbReference type="PANTHER" id="PTHR31251:SF160">
    <property type="entry name" value="SBP-TYPE DOMAIN-CONTAINING PROTEIN"/>
    <property type="match status" value="1"/>
</dbReference>
<dbReference type="GeneID" id="111457283"/>
<dbReference type="Gene3D" id="4.10.1100.10">
    <property type="entry name" value="Transcription factor, SBP-box domain"/>
    <property type="match status" value="1"/>
</dbReference>
<evidence type="ECO:0000256" key="9">
    <source>
        <dbReference type="PROSITE-ProRule" id="PRU00470"/>
    </source>
</evidence>
<evidence type="ECO:0000313" key="12">
    <source>
        <dbReference type="RefSeq" id="XP_022955273.1"/>
    </source>
</evidence>
<evidence type="ECO:0000256" key="1">
    <source>
        <dbReference type="ARBA" id="ARBA00004123"/>
    </source>
</evidence>
<evidence type="ECO:0000256" key="4">
    <source>
        <dbReference type="ARBA" id="ARBA00022833"/>
    </source>
</evidence>
<dbReference type="KEGG" id="cmos:111457283"/>
<dbReference type="InterPro" id="IPR004333">
    <property type="entry name" value="SBP_dom"/>
</dbReference>
<keyword evidence="11" id="KW-1185">Reference proteome</keyword>
<comment type="subcellular location">
    <subcellularLocation>
        <location evidence="1">Nucleus</location>
    </subcellularLocation>
</comment>
<evidence type="ECO:0000256" key="5">
    <source>
        <dbReference type="ARBA" id="ARBA00023015"/>
    </source>
</evidence>
<evidence type="ECO:0000256" key="2">
    <source>
        <dbReference type="ARBA" id="ARBA00022723"/>
    </source>
</evidence>
<gene>
    <name evidence="12" type="primary">LOC111457283</name>
</gene>
<evidence type="ECO:0000256" key="3">
    <source>
        <dbReference type="ARBA" id="ARBA00022771"/>
    </source>
</evidence>
<proteinExistence type="predicted"/>
<feature type="domain" description="SBP-type" evidence="10">
    <location>
        <begin position="174"/>
        <end position="251"/>
    </location>
</feature>
<dbReference type="Pfam" id="PF03110">
    <property type="entry name" value="SBP"/>
    <property type="match status" value="1"/>
</dbReference>
<dbReference type="InterPro" id="IPR044817">
    <property type="entry name" value="SBP-like"/>
</dbReference>
<keyword evidence="4" id="KW-0862">Zinc</keyword>
<dbReference type="PROSITE" id="PS51141">
    <property type="entry name" value="ZF_SBP"/>
    <property type="match status" value="1"/>
</dbReference>
<dbReference type="GO" id="GO:0005634">
    <property type="term" value="C:nucleus"/>
    <property type="evidence" value="ECO:0007669"/>
    <property type="project" value="UniProtKB-SubCell"/>
</dbReference>
<evidence type="ECO:0000256" key="8">
    <source>
        <dbReference type="ARBA" id="ARBA00023242"/>
    </source>
</evidence>
<dbReference type="Proteomes" id="UP000504609">
    <property type="component" value="Unplaced"/>
</dbReference>
<keyword evidence="3 9" id="KW-0863">Zinc-finger</keyword>
<dbReference type="RefSeq" id="XP_022955273.1">
    <property type="nucleotide sequence ID" value="XM_023099505.1"/>
</dbReference>
<keyword evidence="5" id="KW-0805">Transcription regulation</keyword>
<evidence type="ECO:0000256" key="6">
    <source>
        <dbReference type="ARBA" id="ARBA00023125"/>
    </source>
</evidence>
<accession>A0A6J1GTG9</accession>
<protein>
    <submittedName>
        <fullName evidence="12">Squamosa promoter-binding-like protein 6 isoform X1</fullName>
    </submittedName>
</protein>
<dbReference type="FunFam" id="4.10.1100.10:FF:000001">
    <property type="entry name" value="Squamosa promoter-binding-like protein 14"/>
    <property type="match status" value="1"/>
</dbReference>
<name>A0A6J1GTG9_CUCMO</name>
<dbReference type="PANTHER" id="PTHR31251">
    <property type="entry name" value="SQUAMOSA PROMOTER-BINDING-LIKE PROTEIN 4"/>
    <property type="match status" value="1"/>
</dbReference>
<keyword evidence="7" id="KW-0804">Transcription</keyword>
<dbReference type="InterPro" id="IPR036893">
    <property type="entry name" value="SBP_sf"/>
</dbReference>
<evidence type="ECO:0000313" key="11">
    <source>
        <dbReference type="Proteomes" id="UP000504609"/>
    </source>
</evidence>
<dbReference type="AlphaFoldDB" id="A0A6J1GTG9"/>
<dbReference type="GO" id="GO:0008270">
    <property type="term" value="F:zinc ion binding"/>
    <property type="evidence" value="ECO:0007669"/>
    <property type="project" value="UniProtKB-KW"/>
</dbReference>
<organism evidence="11 12">
    <name type="scientific">Cucurbita moschata</name>
    <name type="common">Winter crookneck squash</name>
    <name type="synonym">Cucurbita pepo var. moschata</name>
    <dbReference type="NCBI Taxonomy" id="3662"/>
    <lineage>
        <taxon>Eukaryota</taxon>
        <taxon>Viridiplantae</taxon>
        <taxon>Streptophyta</taxon>
        <taxon>Embryophyta</taxon>
        <taxon>Tracheophyta</taxon>
        <taxon>Spermatophyta</taxon>
        <taxon>Magnoliopsida</taxon>
        <taxon>eudicotyledons</taxon>
        <taxon>Gunneridae</taxon>
        <taxon>Pentapetalae</taxon>
        <taxon>rosids</taxon>
        <taxon>fabids</taxon>
        <taxon>Cucurbitales</taxon>
        <taxon>Cucurbitaceae</taxon>
        <taxon>Cucurbiteae</taxon>
        <taxon>Cucurbita</taxon>
    </lineage>
</organism>
<dbReference type="SUPFAM" id="SSF103612">
    <property type="entry name" value="SBT domain"/>
    <property type="match status" value="1"/>
</dbReference>
<keyword evidence="8" id="KW-0539">Nucleus</keyword>
<sequence>MESWNYGSQGKGFLSDEMNSSTNSLLKSKYSLLGWEFKNPCSFGDNILLSGGAQHVENQSFGELEFPLMVGKQLPDDSFSDVLNTKIDGGRSLNLVLPTSHPLPGEEESTSKLSGSIVDSNNRDSSLIDLKLGRFIDTGDAHSFKYSKRAAISSSTESSTSYKKMRSQGVNFLTPFCQVYGCNKDLSSSKNYHKRHRVCEVHSKTSKVIVNGIEQRFCQQCSRFHLLSEFDDGKRSCRKRLAGHNERRRKPQVSFHSGRAQRLLQPYNGNGDRRFQEKALGATSFICKDILSSDVYYPEKLGKNDWRKRIKVEGKNDYNSMCATSVGDRLLNMKSPLLPYDFEVQIPCFQGNGSNAAATENMLCDTSCQYSHNVGGLHMDTHPLFHHTNLSSENFGVYDAASTIQGVSGNPDYGCALSLLSSHSQNASTHPSIVHVPRAFTMSESRSNYSMSELSEKLMGVSSQASSTGISSKFASGMSEAQMVPIMTGESSDRSVTFQITDGVLHRSGLGNAKANLSYEHTPTMDLLQLSSQLHRVEHQRHSMQVHGGLCK</sequence>
<evidence type="ECO:0000256" key="7">
    <source>
        <dbReference type="ARBA" id="ARBA00023163"/>
    </source>
</evidence>
<reference evidence="12" key="1">
    <citation type="submission" date="2025-08" db="UniProtKB">
        <authorList>
            <consortium name="RefSeq"/>
        </authorList>
    </citation>
    <scope>IDENTIFICATION</scope>
    <source>
        <tissue evidence="12">Young leaves</tissue>
    </source>
</reference>
<keyword evidence="2" id="KW-0479">Metal-binding</keyword>
<dbReference type="GO" id="GO:0003677">
    <property type="term" value="F:DNA binding"/>
    <property type="evidence" value="ECO:0007669"/>
    <property type="project" value="UniProtKB-KW"/>
</dbReference>
<keyword evidence="6" id="KW-0238">DNA-binding</keyword>